<sequence length="1705" mass="182176">MCNSTLKLTLDQNGKCVCDASNGYVVGATGACVKYTAKCPIACGSNGACQLLTPTTSGCVCKNGFITTNETKPCSSCPQGKINSSSKCVCDTVNGYTINGTGCGCDASRGYIAGSDGLCSCNANLNLVTYGSSCVCKLNYHLVNGSCVLIPPACYGSSSCGIHGQCMYEDVNNTARTICQCDTGYTTASYSTSLCVDCARDYRMDKNYICKKSCVLDGYNDDCTTYVPADICAYTNPQTIPFCGFNIYRVRQRRFLRQNYTGELVYIGRDMVKDLDKSMIYYDTLAKNKTRDAMLELAKAGVVCDSKCKEHLTVLYCKSLVPMCDGTDAPIERTFCKQTCIDIWSQKLNYTVNLESKCEGLSVEDSCDSRPYINPSTQCFGVHYLNSSVCSGRGQCIQKDTCNCNNGYGGKNCEQFVCFIYKDTDIPVCNYRGKCVGPHTCACNGPWTGSDCQIPLCNRKTEKQGGCNFNGVCKLILGSPSCICASSGNWAKSDVSCSVCATGWGGPGCNVPVCNGVISTSPDVCGGRGGCDSIRLAQPSCTCLKGYEGNNCQNFKCNEIDRNSTSVCSGRGTCAGLNTCVCKGNFDPAKFCSECTPAYNGTDCTERVCTEAGTCNGNGICNSNGKCDCTGNWVGQFCDKCLPGFVGSSCNIKCDCNGRGSCNNDGSCICSENAEGTKCETCKTGWYGDKCDFSIDASSFGFSSNGDSISGTVYSSLKRKFDCSELILESSKLGKGAVCVVNSDSNLMTISLGRNASIVLDEVLTFKSYFNSSSTVSVTFAERDYIPTNPSISVTTDKTTISRACGFVYLDASGSTSTDRRTLQFSWSVQSAPSPLNGLTLTSLITNQQGSSGVTINSNSLGVGSYSVTATITSPFSGLSASSTVSFLVTDLTAPIVSIKEGSESTMTIGKIYSINPKITFPSCYGGNGPFTFTYALDVRNVIPVVVKQKYNILVFSEDYTKITEPGDYYFTFTVSQAGASSVTVPFKVTAKALPLSVGFNIGDRTQSVETEVSFTVSKSDPSNPSDNSGTVVLSCLDLDNSADCSGFTSGEANIDQTTLKFSKFMVPGPYLFTATFTKGSRSSSASIKVTVIDQPKDTVIRVSIAAPPNTDLTAVDPSSDFILQAYSSDVLSTDRVYTWSSPDLDMSGIVTSNKYILLPKILLVPGTFHIINLNVVDDQRSGEATISFTINSPPTVGILEVSPATGVALQDDFQIKCGNGWYDTQLPLMYEFKYRVVGDSTWKVLSEMSEKKSITSQLPAGKIEIKTIVYDSLSASSETTTLVTVTVPSLSEAIAALNVSQMGTVSVASVSSALSLVSEITVSTPEQKQALAQANKALVDKFFEQQDVQSQIVSETSQSASSKVSVISSISNCLGNFPDETISKVIDQFSSTISSASSSSNVNMKTDDIQNSKEAALNLKSYVSNAISKRAVTTLTVKDLAKIDGIYSNIVNVELKSAVADMPAVRSTGVDSSIYARLVSISTLSGLSGFVDDTSFSSSYFEMKNVFSSMKRFENVDSVKIVTKVYKLTNSTLKAISKVIDFVITENDNNLSFASENITLATIKIEKVKTARTSFTQTQISCYSVQNNVYSISPNCKVVSTNSATADISVTNTGSYVVAEVTVDSPITPTNSTPKPTESNNNNIVTPIPGVNQSDSNLYYIIFVLAIIPIVLLIIVGILVCICCMIKKKKKRPSPGPRDIELTA</sequence>
<comment type="subcellular location">
    <subcellularLocation>
        <location evidence="1">Membrane</location>
    </subcellularLocation>
</comment>
<dbReference type="InterPro" id="IPR002859">
    <property type="entry name" value="PKD/REJ-like"/>
</dbReference>
<reference evidence="9 10" key="1">
    <citation type="journal article" date="2010" name="Cell">
        <title>The genome of Naegleria gruberi illuminates early eukaryotic versatility.</title>
        <authorList>
            <person name="Fritz-Laylin L.K."/>
            <person name="Prochnik S.E."/>
            <person name="Ginger M.L."/>
            <person name="Dacks J.B."/>
            <person name="Carpenter M.L."/>
            <person name="Field M.C."/>
            <person name="Kuo A."/>
            <person name="Paredez A."/>
            <person name="Chapman J."/>
            <person name="Pham J."/>
            <person name="Shu S."/>
            <person name="Neupane R."/>
            <person name="Cipriano M."/>
            <person name="Mancuso J."/>
            <person name="Tu H."/>
            <person name="Salamov A."/>
            <person name="Lindquist E."/>
            <person name="Shapiro H."/>
            <person name="Lucas S."/>
            <person name="Grigoriev I.V."/>
            <person name="Cande W.Z."/>
            <person name="Fulton C."/>
            <person name="Rokhsar D.S."/>
            <person name="Dawson S.C."/>
        </authorList>
    </citation>
    <scope>NUCLEOTIDE SEQUENCE [LARGE SCALE GENOMIC DNA]</scope>
    <source>
        <strain evidence="9 10">NEG-M</strain>
    </source>
</reference>
<evidence type="ECO:0000256" key="6">
    <source>
        <dbReference type="PROSITE-ProRule" id="PRU00076"/>
    </source>
</evidence>
<dbReference type="Gene3D" id="2.10.25.10">
    <property type="entry name" value="Laminin"/>
    <property type="match status" value="1"/>
</dbReference>
<name>D2W4W5_NAEGR</name>
<keyword evidence="4 7" id="KW-1133">Transmembrane helix</keyword>
<dbReference type="CDD" id="cd00055">
    <property type="entry name" value="EGF_Lam"/>
    <property type="match status" value="1"/>
</dbReference>
<dbReference type="InParanoid" id="D2W4W5"/>
<evidence type="ECO:0000256" key="7">
    <source>
        <dbReference type="SAM" id="Phobius"/>
    </source>
</evidence>
<evidence type="ECO:0000256" key="5">
    <source>
        <dbReference type="ARBA" id="ARBA00023136"/>
    </source>
</evidence>
<feature type="disulfide bond" evidence="6">
    <location>
        <begin position="629"/>
        <end position="638"/>
    </location>
</feature>
<dbReference type="SMART" id="SM00181">
    <property type="entry name" value="EGF"/>
    <property type="match status" value="9"/>
</dbReference>
<organism evidence="10">
    <name type="scientific">Naegleria gruberi</name>
    <name type="common">Amoeba</name>
    <dbReference type="NCBI Taxonomy" id="5762"/>
    <lineage>
        <taxon>Eukaryota</taxon>
        <taxon>Discoba</taxon>
        <taxon>Heterolobosea</taxon>
        <taxon>Tetramitia</taxon>
        <taxon>Eutetramitia</taxon>
        <taxon>Vahlkampfiidae</taxon>
        <taxon>Naegleria</taxon>
    </lineage>
</organism>
<dbReference type="GO" id="GO:0006816">
    <property type="term" value="P:calcium ion transport"/>
    <property type="evidence" value="ECO:0007669"/>
    <property type="project" value="TreeGrafter"/>
</dbReference>
<evidence type="ECO:0000256" key="2">
    <source>
        <dbReference type="ARBA" id="ARBA00022692"/>
    </source>
</evidence>
<dbReference type="EMBL" id="GG738994">
    <property type="protein sequence ID" value="EFC35887.1"/>
    <property type="molecule type" value="Genomic_DNA"/>
</dbReference>
<evidence type="ECO:0000313" key="9">
    <source>
        <dbReference type="EMBL" id="EFC35887.1"/>
    </source>
</evidence>
<dbReference type="RefSeq" id="XP_002668631.1">
    <property type="nucleotide sequence ID" value="XM_002668585.1"/>
</dbReference>
<proteinExistence type="predicted"/>
<dbReference type="VEuPathDB" id="AmoebaDB:NAEGRDRAFT_76453"/>
<feature type="disulfide bond" evidence="6">
    <location>
        <begin position="543"/>
        <end position="552"/>
    </location>
</feature>
<evidence type="ECO:0000313" key="10">
    <source>
        <dbReference type="Proteomes" id="UP000006671"/>
    </source>
</evidence>
<dbReference type="InterPro" id="IPR002049">
    <property type="entry name" value="LE_dom"/>
</dbReference>
<evidence type="ECO:0000256" key="1">
    <source>
        <dbReference type="ARBA" id="ARBA00004370"/>
    </source>
</evidence>
<keyword evidence="6" id="KW-1015">Disulfide bond</keyword>
<dbReference type="eggNOG" id="KOG1225">
    <property type="taxonomic scope" value="Eukaryota"/>
</dbReference>
<dbReference type="KEGG" id="ngr:NAEGRDRAFT_76453"/>
<dbReference type="Proteomes" id="UP000006671">
    <property type="component" value="Unassembled WGS sequence"/>
</dbReference>
<dbReference type="OrthoDB" id="430340at2759"/>
<keyword evidence="6" id="KW-0245">EGF-like domain</keyword>
<dbReference type="PROSITE" id="PS50026">
    <property type="entry name" value="EGF_3"/>
    <property type="match status" value="3"/>
</dbReference>
<accession>D2W4W5</accession>
<gene>
    <name evidence="9" type="ORF">NAEGRDRAFT_76453</name>
</gene>
<feature type="disulfide bond" evidence="6">
    <location>
        <begin position="404"/>
        <end position="413"/>
    </location>
</feature>
<dbReference type="Gene3D" id="2.170.300.10">
    <property type="entry name" value="Tie2 ligand-binding domain superfamily"/>
    <property type="match status" value="1"/>
</dbReference>
<dbReference type="GO" id="GO:0005886">
    <property type="term" value="C:plasma membrane"/>
    <property type="evidence" value="ECO:0007669"/>
    <property type="project" value="TreeGrafter"/>
</dbReference>
<evidence type="ECO:0000256" key="3">
    <source>
        <dbReference type="ARBA" id="ARBA00022737"/>
    </source>
</evidence>
<feature type="transmembrane region" description="Helical" evidence="7">
    <location>
        <begin position="1659"/>
        <end position="1687"/>
    </location>
</feature>
<comment type="caution">
    <text evidence="6">Lacks conserved residue(s) required for the propagation of feature annotation.</text>
</comment>
<keyword evidence="2 7" id="KW-0812">Transmembrane</keyword>
<dbReference type="PROSITE" id="PS51257">
    <property type="entry name" value="PROKAR_LIPOPROTEIN"/>
    <property type="match status" value="1"/>
</dbReference>
<evidence type="ECO:0000256" key="4">
    <source>
        <dbReference type="ARBA" id="ARBA00022989"/>
    </source>
</evidence>
<dbReference type="Gene3D" id="2.60.40.10">
    <property type="entry name" value="Immunoglobulins"/>
    <property type="match status" value="1"/>
</dbReference>
<dbReference type="SMART" id="SM00180">
    <property type="entry name" value="EGF_Lam"/>
    <property type="match status" value="2"/>
</dbReference>
<protein>
    <submittedName>
        <fullName evidence="9">Predicted protein</fullName>
    </submittedName>
</protein>
<dbReference type="PANTHER" id="PTHR46730:SF1">
    <property type="entry name" value="PLAT DOMAIN-CONTAINING PROTEIN"/>
    <property type="match status" value="1"/>
</dbReference>
<dbReference type="GeneID" id="8860674"/>
<dbReference type="InterPro" id="IPR013783">
    <property type="entry name" value="Ig-like_fold"/>
</dbReference>
<dbReference type="Pfam" id="PF02010">
    <property type="entry name" value="REJ"/>
    <property type="match status" value="1"/>
</dbReference>
<dbReference type="PROSITE" id="PS00022">
    <property type="entry name" value="EGF_1"/>
    <property type="match status" value="4"/>
</dbReference>
<dbReference type="Pfam" id="PF00053">
    <property type="entry name" value="EGF_laminin"/>
    <property type="match status" value="2"/>
</dbReference>
<dbReference type="InterPro" id="IPR000742">
    <property type="entry name" value="EGF"/>
</dbReference>
<evidence type="ECO:0000259" key="8">
    <source>
        <dbReference type="PROSITE" id="PS50026"/>
    </source>
</evidence>
<keyword evidence="10" id="KW-1185">Reference proteome</keyword>
<feature type="domain" description="EGF-like" evidence="8">
    <location>
        <begin position="375"/>
        <end position="414"/>
    </location>
</feature>
<dbReference type="PANTHER" id="PTHR46730">
    <property type="entry name" value="POLYCYSTIN-1"/>
    <property type="match status" value="1"/>
</dbReference>
<feature type="domain" description="EGF-like" evidence="8">
    <location>
        <begin position="600"/>
        <end position="639"/>
    </location>
</feature>
<dbReference type="GO" id="GO:0005261">
    <property type="term" value="F:monoatomic cation channel activity"/>
    <property type="evidence" value="ECO:0007669"/>
    <property type="project" value="TreeGrafter"/>
</dbReference>
<dbReference type="PROSITE" id="PS01186">
    <property type="entry name" value="EGF_2"/>
    <property type="match status" value="3"/>
</dbReference>
<keyword evidence="5 7" id="KW-0472">Membrane</keyword>
<keyword evidence="3" id="KW-0677">Repeat</keyword>
<dbReference type="PROSITE" id="PS01248">
    <property type="entry name" value="EGF_LAM_1"/>
    <property type="match status" value="1"/>
</dbReference>
<feature type="domain" description="EGF-like" evidence="8">
    <location>
        <begin position="510"/>
        <end position="553"/>
    </location>
</feature>